<evidence type="ECO:0000256" key="3">
    <source>
        <dbReference type="ARBA" id="ARBA00022729"/>
    </source>
</evidence>
<evidence type="ECO:0000256" key="2">
    <source>
        <dbReference type="ARBA" id="ARBA00005722"/>
    </source>
</evidence>
<dbReference type="PANTHER" id="PTHR38776:SF1">
    <property type="entry name" value="MLTA-INTERACTING PROTEIN-RELATED"/>
    <property type="match status" value="1"/>
</dbReference>
<comment type="similarity">
    <text evidence="2">Belongs to the MipA/OmpV family.</text>
</comment>
<evidence type="ECO:0000256" key="4">
    <source>
        <dbReference type="ARBA" id="ARBA00023136"/>
    </source>
</evidence>
<gene>
    <name evidence="6" type="ORF">IPH26_01910</name>
</gene>
<organism evidence="6 7">
    <name type="scientific">Candidatus Methylophosphatis roskildensis</name>
    <dbReference type="NCBI Taxonomy" id="2899263"/>
    <lineage>
        <taxon>Bacteria</taxon>
        <taxon>Pseudomonadati</taxon>
        <taxon>Pseudomonadota</taxon>
        <taxon>Betaproteobacteria</taxon>
        <taxon>Nitrosomonadales</taxon>
        <taxon>Sterolibacteriaceae</taxon>
        <taxon>Candidatus Methylophosphatis</taxon>
    </lineage>
</organism>
<keyword evidence="4" id="KW-0472">Membrane</keyword>
<protein>
    <submittedName>
        <fullName evidence="6">MipA/OmpV family protein</fullName>
    </submittedName>
</protein>
<dbReference type="EMBL" id="JADJEV010000001">
    <property type="protein sequence ID" value="MBK6971752.1"/>
    <property type="molecule type" value="Genomic_DNA"/>
</dbReference>
<sequence>MNDTPQRRPFGARAASIVVLVLGVLATPAVEARDLPLWELGLGVGGLWFPDYRGSDETRGWLLPVPYVVYRGEFFKADRNGIRGMLFNTDRLDLNFSVNASQPVSSDSNDARSGMPDLKPSIEIGPSLDITLWRANDRRTRLDLRLPVRAAVSIESNPRSLGWIASPRINLDIADIAGQSGWNLGLLAGPIYATHRQHDYFYSVSPAFASANRPAYSAPGGYSGTQFLAALSKRFPGYWVGGFARYDTLKSAAFEDSPLVRRNNAVFAGVAIAWILGESSTRVNADE</sequence>
<name>A0A9D7HJA9_9PROT</name>
<dbReference type="Proteomes" id="UP000807785">
    <property type="component" value="Unassembled WGS sequence"/>
</dbReference>
<dbReference type="AlphaFoldDB" id="A0A9D7HJA9"/>
<comment type="subcellular location">
    <subcellularLocation>
        <location evidence="1">Cell outer membrane</location>
    </subcellularLocation>
</comment>
<evidence type="ECO:0000256" key="1">
    <source>
        <dbReference type="ARBA" id="ARBA00004442"/>
    </source>
</evidence>
<evidence type="ECO:0000313" key="7">
    <source>
        <dbReference type="Proteomes" id="UP000807785"/>
    </source>
</evidence>
<accession>A0A9D7HJA9</accession>
<reference evidence="6" key="1">
    <citation type="submission" date="2020-10" db="EMBL/GenBank/DDBJ databases">
        <title>Connecting structure to function with the recovery of over 1000 high-quality activated sludge metagenome-assembled genomes encoding full-length rRNA genes using long-read sequencing.</title>
        <authorList>
            <person name="Singleton C.M."/>
            <person name="Petriglieri F."/>
            <person name="Kristensen J.M."/>
            <person name="Kirkegaard R.H."/>
            <person name="Michaelsen T.Y."/>
            <person name="Andersen M.H."/>
            <person name="Karst S.M."/>
            <person name="Dueholm M.S."/>
            <person name="Nielsen P.H."/>
            <person name="Albertsen M."/>
        </authorList>
    </citation>
    <scope>NUCLEOTIDE SEQUENCE</scope>
    <source>
        <strain evidence="6">Bjer_18-Q3-R1-45_BAT3C.347</strain>
    </source>
</reference>
<proteinExistence type="inferred from homology"/>
<keyword evidence="5" id="KW-0998">Cell outer membrane</keyword>
<dbReference type="Pfam" id="PF06629">
    <property type="entry name" value="MipA"/>
    <property type="match status" value="1"/>
</dbReference>
<comment type="caution">
    <text evidence="6">The sequence shown here is derived from an EMBL/GenBank/DDBJ whole genome shotgun (WGS) entry which is preliminary data.</text>
</comment>
<dbReference type="InterPro" id="IPR010583">
    <property type="entry name" value="MipA"/>
</dbReference>
<dbReference type="PANTHER" id="PTHR38776">
    <property type="entry name" value="MLTA-INTERACTING PROTEIN-RELATED"/>
    <property type="match status" value="1"/>
</dbReference>
<dbReference type="GO" id="GO:0009279">
    <property type="term" value="C:cell outer membrane"/>
    <property type="evidence" value="ECO:0007669"/>
    <property type="project" value="UniProtKB-SubCell"/>
</dbReference>
<keyword evidence="3" id="KW-0732">Signal</keyword>
<evidence type="ECO:0000256" key="5">
    <source>
        <dbReference type="ARBA" id="ARBA00023237"/>
    </source>
</evidence>
<evidence type="ECO:0000313" key="6">
    <source>
        <dbReference type="EMBL" id="MBK6971752.1"/>
    </source>
</evidence>